<protein>
    <recommendedName>
        <fullName evidence="2">Glycosyltransferase family 92 protein</fullName>
    </recommendedName>
</protein>
<dbReference type="AlphaFoldDB" id="A0A6C0J380"/>
<organism evidence="1">
    <name type="scientific">viral metagenome</name>
    <dbReference type="NCBI Taxonomy" id="1070528"/>
    <lineage>
        <taxon>unclassified sequences</taxon>
        <taxon>metagenomes</taxon>
        <taxon>organismal metagenomes</taxon>
    </lineage>
</organism>
<sequence>MKYCIYTRLYYESPYILFFIEHYIKLGFDKIIILKSDNIIFNNTFENNVDIYNVNNDENKLLSIYTKFIKNTKYDWVLIVDIDEILFLNPKYNTINDYVQNKLIKNSDINTFYFRWAMLEKYDNFEINSFKSLLNDYTMFQNSHIKSMVKISSLKSVYHPHLCELNEDNCIYFENNILNKQIAHNHLINKLSYKETILVHIHTRNLNNLILKSFTTNLGNNNNVIPKQIKNKLHFVHFINNFDFENIKYEILLKQFKSLIGLKATLPFTHSRTKEIDFKSLDYKINNYQNKFVNYPEEKQILEKVLIENNINIKNFYRILDILSIYIYKTNYFMKIIHKKIVNID</sequence>
<evidence type="ECO:0000313" key="1">
    <source>
        <dbReference type="EMBL" id="QHU00129.1"/>
    </source>
</evidence>
<proteinExistence type="predicted"/>
<name>A0A6C0J380_9ZZZZ</name>
<dbReference type="Pfam" id="PF13704">
    <property type="entry name" value="Glyco_tranf_2_4"/>
    <property type="match status" value="1"/>
</dbReference>
<accession>A0A6C0J380</accession>
<evidence type="ECO:0008006" key="2">
    <source>
        <dbReference type="Google" id="ProtNLM"/>
    </source>
</evidence>
<dbReference type="EMBL" id="MN740323">
    <property type="protein sequence ID" value="QHU00129.1"/>
    <property type="molecule type" value="Genomic_DNA"/>
</dbReference>
<reference evidence="1" key="1">
    <citation type="journal article" date="2020" name="Nature">
        <title>Giant virus diversity and host interactions through global metagenomics.</title>
        <authorList>
            <person name="Schulz F."/>
            <person name="Roux S."/>
            <person name="Paez-Espino D."/>
            <person name="Jungbluth S."/>
            <person name="Walsh D.A."/>
            <person name="Denef V.J."/>
            <person name="McMahon K.D."/>
            <person name="Konstantinidis K.T."/>
            <person name="Eloe-Fadrosh E.A."/>
            <person name="Kyrpides N.C."/>
            <person name="Woyke T."/>
        </authorList>
    </citation>
    <scope>NUCLEOTIDE SEQUENCE</scope>
    <source>
        <strain evidence="1">GVMAG-M-3300025860-12</strain>
    </source>
</reference>